<dbReference type="RefSeq" id="WP_252252985.1">
    <property type="nucleotide sequence ID" value="NZ_CP098736.1"/>
</dbReference>
<accession>A0ABY4VQH6</accession>
<name>A0ABY4VQH6_9BURK</name>
<gene>
    <name evidence="1" type="ORF">NDR89_23355</name>
</gene>
<protein>
    <submittedName>
        <fullName evidence="1">Uncharacterized protein</fullName>
    </submittedName>
</protein>
<evidence type="ECO:0000313" key="1">
    <source>
        <dbReference type="EMBL" id="USE79532.1"/>
    </source>
</evidence>
<dbReference type="Proteomes" id="UP001056648">
    <property type="component" value="Chromosome 2"/>
</dbReference>
<organism evidence="1 2">
    <name type="scientific">Cupriavidus gilardii</name>
    <dbReference type="NCBI Taxonomy" id="82541"/>
    <lineage>
        <taxon>Bacteria</taxon>
        <taxon>Pseudomonadati</taxon>
        <taxon>Pseudomonadota</taxon>
        <taxon>Betaproteobacteria</taxon>
        <taxon>Burkholderiales</taxon>
        <taxon>Burkholderiaceae</taxon>
        <taxon>Cupriavidus</taxon>
    </lineage>
</organism>
<evidence type="ECO:0000313" key="2">
    <source>
        <dbReference type="Proteomes" id="UP001056648"/>
    </source>
</evidence>
<reference evidence="1" key="1">
    <citation type="submission" date="2022-06" db="EMBL/GenBank/DDBJ databases">
        <title>Complete genome sequence and characterization of Cupriavidus gilardii QJ1 isolated from contaminating cells.</title>
        <authorList>
            <person name="Qi J."/>
        </authorList>
    </citation>
    <scope>NUCLEOTIDE SEQUENCE</scope>
    <source>
        <strain evidence="1">QJ1</strain>
    </source>
</reference>
<dbReference type="EMBL" id="CP098736">
    <property type="protein sequence ID" value="USE79532.1"/>
    <property type="molecule type" value="Genomic_DNA"/>
</dbReference>
<sequence>MSTNIFGDPLGYSEWPYLFTQNAWCGAAEQQHWLDFLIGPHQYSFVDLAKALQRIHEVNQAKLLEEWAARVALIDDVAMQVADMRCQ</sequence>
<proteinExistence type="predicted"/>
<keyword evidence="2" id="KW-1185">Reference proteome</keyword>